<evidence type="ECO:0000259" key="12">
    <source>
        <dbReference type="Pfam" id="PF01379"/>
    </source>
</evidence>
<proteinExistence type="inferred from homology"/>
<dbReference type="InterPro" id="IPR006366">
    <property type="entry name" value="CobA/CysG_C"/>
</dbReference>
<dbReference type="GO" id="GO:0019354">
    <property type="term" value="P:siroheme biosynthetic process"/>
    <property type="evidence" value="ECO:0007669"/>
    <property type="project" value="InterPro"/>
</dbReference>
<comment type="catalytic activity">
    <reaction evidence="8 9">
        <text>4 porphobilinogen + H2O = hydroxymethylbilane + 4 NH4(+)</text>
        <dbReference type="Rhea" id="RHEA:13185"/>
        <dbReference type="ChEBI" id="CHEBI:15377"/>
        <dbReference type="ChEBI" id="CHEBI:28938"/>
        <dbReference type="ChEBI" id="CHEBI:57845"/>
        <dbReference type="ChEBI" id="CHEBI:58126"/>
        <dbReference type="EC" id="2.5.1.61"/>
    </reaction>
</comment>
<evidence type="ECO:0000256" key="8">
    <source>
        <dbReference type="ARBA" id="ARBA00048169"/>
    </source>
</evidence>
<dbReference type="InterPro" id="IPR022417">
    <property type="entry name" value="Porphobilin_deaminase_N"/>
</dbReference>
<organism evidence="15 16">
    <name type="scientific">Anaerostipes butyraticus</name>
    <dbReference type="NCBI Taxonomy" id="645466"/>
    <lineage>
        <taxon>Bacteria</taxon>
        <taxon>Bacillati</taxon>
        <taxon>Bacillota</taxon>
        <taxon>Clostridia</taxon>
        <taxon>Lachnospirales</taxon>
        <taxon>Lachnospiraceae</taxon>
        <taxon>Anaerostipes</taxon>
    </lineage>
</organism>
<feature type="domain" description="Porphobilinogen deaminase C-terminal" evidence="14">
    <location>
        <begin position="224"/>
        <end position="279"/>
    </location>
</feature>
<protein>
    <recommendedName>
        <fullName evidence="9">Porphobilinogen deaminase</fullName>
        <shortName evidence="9">PBG</shortName>
        <ecNumber evidence="9">2.5.1.61</ecNumber>
    </recommendedName>
    <alternativeName>
        <fullName evidence="9">Hydroxymethylbilane synthase</fullName>
        <shortName evidence="9">HMBS</shortName>
    </alternativeName>
    <alternativeName>
        <fullName evidence="9">Pre-uroporphyrinogen synthase</fullName>
    </alternativeName>
</protein>
<dbReference type="EC" id="2.5.1.61" evidence="9"/>
<dbReference type="GO" id="GO:0004418">
    <property type="term" value="F:hydroxymethylbilane synthase activity"/>
    <property type="evidence" value="ECO:0007669"/>
    <property type="project" value="UniProtKB-UniRule"/>
</dbReference>
<dbReference type="HAMAP" id="MF_00260">
    <property type="entry name" value="Porphobil_deam"/>
    <property type="match status" value="1"/>
</dbReference>
<accession>A0A916Q5E2</accession>
<dbReference type="PROSITE" id="PS00840">
    <property type="entry name" value="SUMT_2"/>
    <property type="match status" value="1"/>
</dbReference>
<dbReference type="GO" id="GO:0006782">
    <property type="term" value="P:protoporphyrinogen IX biosynthetic process"/>
    <property type="evidence" value="ECO:0007669"/>
    <property type="project" value="UniProtKB-UniRule"/>
</dbReference>
<dbReference type="InterPro" id="IPR000878">
    <property type="entry name" value="4pyrrol_Mease"/>
</dbReference>
<dbReference type="NCBIfam" id="TIGR01469">
    <property type="entry name" value="cobA_cysG_Cterm"/>
    <property type="match status" value="1"/>
</dbReference>
<comment type="subunit">
    <text evidence="3 9">Monomer.</text>
</comment>
<reference evidence="15" key="1">
    <citation type="submission" date="2020-06" db="EMBL/GenBank/DDBJ databases">
        <title>Characterization of fructooligosaccharide metabolism and fructooligosaccharide-degrading enzymes in human commensal butyrate producers.</title>
        <authorList>
            <person name="Tanno H."/>
            <person name="Fujii T."/>
            <person name="Hirano K."/>
            <person name="Maeno S."/>
            <person name="Tonozuka T."/>
            <person name="Sakamoto M."/>
            <person name="Ohkuma M."/>
            <person name="Tochio T."/>
            <person name="Endo A."/>
        </authorList>
    </citation>
    <scope>NUCLEOTIDE SEQUENCE</scope>
    <source>
        <strain evidence="15">JCM 17466</strain>
    </source>
</reference>
<dbReference type="Proteomes" id="UP000613208">
    <property type="component" value="Unassembled WGS sequence"/>
</dbReference>
<sequence length="789" mass="86934">MIYKIGSRGSKLALAQTESVCRELKKRYPEHTFEIVIVKTKGDKVQDKPLDQVGGKGIFVKEIEEMILSDEIQMGVHSMKDMPARPAEGLIFSKVWKREDPRDVLILREKKRLQELRHGAVIGTGSKRRAFQLKKLRPDLQVVGIRGNVDTRLRKMEEQKLDGIVLAAAGLHRLGMGDRISQYFSEEEMIPAPAQGVLALELRKNNEELRKMLDACADEESQKEASSERQFLEAMGGGCHVPVGASCVKQKDGTYRFYGMFGTEDGSRIVYESAAGSDPGTLAESTAAAIRRKMAGTVFLTGAGPGDPDLITVKGRKILHQADCVIYDRLADPGLLSYVKKDCEKIYVGKENRHHVMEQEEINRLLAQKAMEHKVVVRLKGGDPFVFGRGGEEAMFLKKLGIPAQIIPGISSCIAGPAYAGIPVTHRGTSGGFHVVTAHDRNNKLADIDFEGMARSGETCIFLMGFSKIGEIVQKLQEAGMSPHMPAAVISRAASVNQKTCIGTLETIEERVRKNRMEPPAVIVAGKTVELSAFIGTVRQQKPYLVTKIGTKPSRLSELLRGRGVSVTEIQTGSIVMTEQKFTKDMLQKASWLIFTSRNGVKGFMKNLQDSDLDVRCLHHTKIAAIGQKTAHWLKKYGLLADLVPQIYDSGHLAQCLKQKAGKQDLVCHIKGKEGTSVLRDTLAPLCKYHEIEVYENQPVKIEKPGSPDQYAGTVFTCASSVRRFFGSMEAKTAEKWKREMRCFSIGTGTTSALQQIGAAKICEALQADYESLAAVIGKDVEDVSVSED</sequence>
<dbReference type="Pfam" id="PF03900">
    <property type="entry name" value="Porphobil_deamC"/>
    <property type="match status" value="1"/>
</dbReference>
<dbReference type="CDD" id="cd11642">
    <property type="entry name" value="SUMT"/>
    <property type="match status" value="1"/>
</dbReference>
<keyword evidence="16" id="KW-1185">Reference proteome</keyword>
<comment type="miscellaneous">
    <text evidence="9">The porphobilinogen subunits are added to the dipyrromethane group.</text>
</comment>
<dbReference type="Gene3D" id="3.40.1010.10">
    <property type="entry name" value="Cobalt-precorrin-4 Transmethylase, Domain 1"/>
    <property type="match status" value="1"/>
</dbReference>
<dbReference type="InterPro" id="IPR036108">
    <property type="entry name" value="4pyrrol_syn_uPrphyn_synt_sf"/>
</dbReference>
<dbReference type="CDD" id="cd06578">
    <property type="entry name" value="HemD"/>
    <property type="match status" value="1"/>
</dbReference>
<dbReference type="SUPFAM" id="SSF53790">
    <property type="entry name" value="Tetrapyrrole methylase"/>
    <property type="match status" value="1"/>
</dbReference>
<dbReference type="Gene3D" id="3.30.950.10">
    <property type="entry name" value="Methyltransferase, Cobalt-precorrin-4 Transmethylase, Domain 2"/>
    <property type="match status" value="1"/>
</dbReference>
<gene>
    <name evidence="9" type="primary">hemC</name>
    <name evidence="15" type="ORF">ANBU17_10800</name>
</gene>
<feature type="domain" description="Porphobilinogen deaminase N-terminal" evidence="12">
    <location>
        <begin position="4"/>
        <end position="210"/>
    </location>
</feature>
<dbReference type="PANTHER" id="PTHR11557:SF0">
    <property type="entry name" value="PORPHOBILINOGEN DEAMINASE"/>
    <property type="match status" value="1"/>
</dbReference>
<comment type="cofactor">
    <cofactor evidence="9">
        <name>dipyrromethane</name>
        <dbReference type="ChEBI" id="CHEBI:60342"/>
    </cofactor>
    <text evidence="9">Binds 1 dipyrromethane group covalently.</text>
</comment>
<comment type="function">
    <text evidence="1 9">Tetrapolymerization of the monopyrrole PBG into the hydroxymethylbilane pre-uroporphyrinogen in several discrete steps.</text>
</comment>
<dbReference type="NCBIfam" id="NF004790">
    <property type="entry name" value="PRK06136.1"/>
    <property type="match status" value="1"/>
</dbReference>
<dbReference type="GO" id="GO:0005737">
    <property type="term" value="C:cytoplasm"/>
    <property type="evidence" value="ECO:0007669"/>
    <property type="project" value="UniProtKB-UniRule"/>
</dbReference>
<dbReference type="PROSITE" id="PS00533">
    <property type="entry name" value="PORPHOBILINOGEN_DEAM"/>
    <property type="match status" value="1"/>
</dbReference>
<dbReference type="FunFam" id="3.40.1010.10:FF:000001">
    <property type="entry name" value="Siroheme synthase"/>
    <property type="match status" value="1"/>
</dbReference>
<dbReference type="SUPFAM" id="SSF53850">
    <property type="entry name" value="Periplasmic binding protein-like II"/>
    <property type="match status" value="1"/>
</dbReference>
<dbReference type="FunFam" id="3.40.190.10:FF:000005">
    <property type="entry name" value="Porphobilinogen deaminase"/>
    <property type="match status" value="1"/>
</dbReference>
<dbReference type="InterPro" id="IPR022418">
    <property type="entry name" value="Porphobilinogen_deaminase_C"/>
</dbReference>
<dbReference type="NCBIfam" id="TIGR00212">
    <property type="entry name" value="hemC"/>
    <property type="match status" value="1"/>
</dbReference>
<dbReference type="Gene3D" id="3.30.160.40">
    <property type="entry name" value="Porphobilinogen deaminase, C-terminal domain"/>
    <property type="match status" value="1"/>
</dbReference>
<evidence type="ECO:0000256" key="9">
    <source>
        <dbReference type="HAMAP-Rule" id="MF_00260"/>
    </source>
</evidence>
<evidence type="ECO:0000256" key="4">
    <source>
        <dbReference type="ARBA" id="ARBA00022603"/>
    </source>
</evidence>
<dbReference type="GO" id="GO:0004851">
    <property type="term" value="F:uroporphyrin-III C-methyltransferase activity"/>
    <property type="evidence" value="ECO:0007669"/>
    <property type="project" value="UniProtKB-ARBA"/>
</dbReference>
<evidence type="ECO:0000256" key="7">
    <source>
        <dbReference type="ARBA" id="ARBA00023244"/>
    </source>
</evidence>
<dbReference type="Pfam" id="PF02602">
    <property type="entry name" value="HEM4"/>
    <property type="match status" value="1"/>
</dbReference>
<dbReference type="PRINTS" id="PR00151">
    <property type="entry name" value="PORPHBDMNASE"/>
</dbReference>
<evidence type="ECO:0000259" key="11">
    <source>
        <dbReference type="Pfam" id="PF00590"/>
    </source>
</evidence>
<dbReference type="InterPro" id="IPR000860">
    <property type="entry name" value="HemC"/>
</dbReference>
<keyword evidence="6" id="KW-0949">S-adenosyl-L-methionine</keyword>
<dbReference type="Gene3D" id="3.40.50.10090">
    <property type="match status" value="2"/>
</dbReference>
<dbReference type="GO" id="GO:0004852">
    <property type="term" value="F:uroporphyrinogen-III synthase activity"/>
    <property type="evidence" value="ECO:0007669"/>
    <property type="project" value="InterPro"/>
</dbReference>
<evidence type="ECO:0000256" key="2">
    <source>
        <dbReference type="ARBA" id="ARBA00005638"/>
    </source>
</evidence>
<comment type="similarity">
    <text evidence="2 9">Belongs to the HMBS family.</text>
</comment>
<evidence type="ECO:0000313" key="15">
    <source>
        <dbReference type="EMBL" id="GFO84733.1"/>
    </source>
</evidence>
<dbReference type="SUPFAM" id="SSF54782">
    <property type="entry name" value="Porphobilinogen deaminase (hydroxymethylbilane synthase), C-terminal domain"/>
    <property type="match status" value="1"/>
</dbReference>
<dbReference type="GO" id="GO:0032259">
    <property type="term" value="P:methylation"/>
    <property type="evidence" value="ECO:0007669"/>
    <property type="project" value="UniProtKB-KW"/>
</dbReference>
<comment type="caution">
    <text evidence="15">The sequence shown here is derived from an EMBL/GenBank/DDBJ whole genome shotgun (WGS) entry which is preliminary data.</text>
</comment>
<dbReference type="SUPFAM" id="SSF69618">
    <property type="entry name" value="HemD-like"/>
    <property type="match status" value="1"/>
</dbReference>
<dbReference type="Gene3D" id="3.40.190.10">
    <property type="entry name" value="Periplasmic binding protein-like II"/>
    <property type="match status" value="2"/>
</dbReference>
<dbReference type="Pfam" id="PF00590">
    <property type="entry name" value="TP_methylase"/>
    <property type="match status" value="1"/>
</dbReference>
<dbReference type="InterPro" id="IPR014776">
    <property type="entry name" value="4pyrrole_Mease_sub2"/>
</dbReference>
<evidence type="ECO:0000256" key="10">
    <source>
        <dbReference type="RuleBase" id="RU003960"/>
    </source>
</evidence>
<dbReference type="FunFam" id="3.30.950.10:FF:000001">
    <property type="entry name" value="Siroheme synthase"/>
    <property type="match status" value="1"/>
</dbReference>
<keyword evidence="7 9" id="KW-0627">Porphyrin biosynthesis</keyword>
<dbReference type="EMBL" id="BLYI01000027">
    <property type="protein sequence ID" value="GFO84733.1"/>
    <property type="molecule type" value="Genomic_DNA"/>
</dbReference>
<dbReference type="InterPro" id="IPR003043">
    <property type="entry name" value="Uropor_MeTrfase_CS"/>
</dbReference>
<evidence type="ECO:0000256" key="5">
    <source>
        <dbReference type="ARBA" id="ARBA00022679"/>
    </source>
</evidence>
<evidence type="ECO:0000256" key="6">
    <source>
        <dbReference type="ARBA" id="ARBA00022691"/>
    </source>
</evidence>
<dbReference type="InterPro" id="IPR014777">
    <property type="entry name" value="4pyrrole_Mease_sub1"/>
</dbReference>
<feature type="domain" description="Tetrapyrrole biosynthesis uroporphyrinogen III synthase" evidence="13">
    <location>
        <begin position="555"/>
        <end position="774"/>
    </location>
</feature>
<evidence type="ECO:0000256" key="3">
    <source>
        <dbReference type="ARBA" id="ARBA00011245"/>
    </source>
</evidence>
<keyword evidence="4 10" id="KW-0489">Methyltransferase</keyword>
<dbReference type="RefSeq" id="WP_201310456.1">
    <property type="nucleotide sequence ID" value="NZ_BLYI01000027.1"/>
</dbReference>
<evidence type="ECO:0000259" key="13">
    <source>
        <dbReference type="Pfam" id="PF02602"/>
    </source>
</evidence>
<name>A0A916Q5E2_9FIRM</name>
<feature type="modified residue" description="S-(dipyrrolylmethanemethyl)cysteine" evidence="9">
    <location>
        <position position="239"/>
    </location>
</feature>
<evidence type="ECO:0000313" key="16">
    <source>
        <dbReference type="Proteomes" id="UP000613208"/>
    </source>
</evidence>
<dbReference type="InterPro" id="IPR035996">
    <property type="entry name" value="4pyrrol_Methylase_sf"/>
</dbReference>
<dbReference type="Pfam" id="PF01379">
    <property type="entry name" value="Porphobil_deam"/>
    <property type="match status" value="1"/>
</dbReference>
<dbReference type="PANTHER" id="PTHR11557">
    <property type="entry name" value="PORPHOBILINOGEN DEAMINASE"/>
    <property type="match status" value="1"/>
</dbReference>
<dbReference type="AlphaFoldDB" id="A0A916Q5E2"/>
<dbReference type="InterPro" id="IPR022419">
    <property type="entry name" value="Porphobilin_deaminase_cofac_BS"/>
</dbReference>
<feature type="domain" description="Tetrapyrrole methylase" evidence="11">
    <location>
        <begin position="298"/>
        <end position="508"/>
    </location>
</feature>
<dbReference type="InterPro" id="IPR036803">
    <property type="entry name" value="Porphobilinogen_deaminase_C_sf"/>
</dbReference>
<comment type="similarity">
    <text evidence="10">Belongs to the precorrin methyltransferase family.</text>
</comment>
<keyword evidence="5 9" id="KW-0808">Transferase</keyword>
<dbReference type="InterPro" id="IPR003754">
    <property type="entry name" value="4pyrrol_synth_uPrphyn_synth"/>
</dbReference>
<evidence type="ECO:0000259" key="14">
    <source>
        <dbReference type="Pfam" id="PF03900"/>
    </source>
</evidence>
<evidence type="ECO:0000256" key="1">
    <source>
        <dbReference type="ARBA" id="ARBA00002869"/>
    </source>
</evidence>